<dbReference type="PANTHER" id="PTHR22642">
    <property type="entry name" value="IMIDAZOLONEPROPIONASE"/>
    <property type="match status" value="1"/>
</dbReference>
<dbReference type="Gene3D" id="3.20.20.140">
    <property type="entry name" value="Metal-dependent hydrolases"/>
    <property type="match status" value="1"/>
</dbReference>
<dbReference type="InterPro" id="IPR011059">
    <property type="entry name" value="Metal-dep_hydrolase_composite"/>
</dbReference>
<protein>
    <submittedName>
        <fullName evidence="2">Amidohydrolase</fullName>
    </submittedName>
</protein>
<dbReference type="InterPro" id="IPR032466">
    <property type="entry name" value="Metal_Hydrolase"/>
</dbReference>
<reference evidence="2" key="1">
    <citation type="submission" date="2017-12" db="EMBL/GenBank/DDBJ databases">
        <title>Genome sequencing and analysis.</title>
        <authorList>
            <person name="Huang Y.-T."/>
        </authorList>
    </citation>
    <scope>NUCLEOTIDE SEQUENCE</scope>
    <source>
        <strain evidence="2">VGH116</strain>
    </source>
</reference>
<dbReference type="RefSeq" id="WP_004237400.1">
    <property type="nucleotide sequence ID" value="NZ_ABGYJJ040000001.1"/>
</dbReference>
<dbReference type="GeneID" id="93360713"/>
<dbReference type="EMBL" id="PKLF01000002">
    <property type="protein sequence ID" value="MBE8611158.1"/>
    <property type="molecule type" value="Genomic_DNA"/>
</dbReference>
<dbReference type="Pfam" id="PF07969">
    <property type="entry name" value="Amidohydro_3"/>
    <property type="match status" value="1"/>
</dbReference>
<organism evidence="2 3">
    <name type="scientific">Morganella morganii</name>
    <name type="common">Proteus morganii</name>
    <dbReference type="NCBI Taxonomy" id="582"/>
    <lineage>
        <taxon>Bacteria</taxon>
        <taxon>Pseudomonadati</taxon>
        <taxon>Pseudomonadota</taxon>
        <taxon>Gammaproteobacteria</taxon>
        <taxon>Enterobacterales</taxon>
        <taxon>Morganellaceae</taxon>
        <taxon>Morganella</taxon>
    </lineage>
</organism>
<dbReference type="InterPro" id="IPR013108">
    <property type="entry name" value="Amidohydro_3"/>
</dbReference>
<feature type="domain" description="Amidohydrolase 3" evidence="1">
    <location>
        <begin position="53"/>
        <end position="537"/>
    </location>
</feature>
<evidence type="ECO:0000313" key="2">
    <source>
        <dbReference type="EMBL" id="MBE8611158.1"/>
    </source>
</evidence>
<gene>
    <name evidence="2" type="ORF">CYG68_01770</name>
</gene>
<dbReference type="Gene3D" id="2.30.40.10">
    <property type="entry name" value="Urease, subunit C, domain 1"/>
    <property type="match status" value="1"/>
</dbReference>
<dbReference type="CDD" id="cd01300">
    <property type="entry name" value="YtcJ_like"/>
    <property type="match status" value="1"/>
</dbReference>
<dbReference type="Gene3D" id="3.10.310.70">
    <property type="match status" value="1"/>
</dbReference>
<keyword evidence="2" id="KW-0378">Hydrolase</keyword>
<dbReference type="Proteomes" id="UP000650477">
    <property type="component" value="Unassembled WGS sequence"/>
</dbReference>
<evidence type="ECO:0000259" key="1">
    <source>
        <dbReference type="Pfam" id="PF07969"/>
    </source>
</evidence>
<sequence>MNKRFASKIFINGDIHTLDRENPVAQAVAVRDGKFIAVGTNDEVMQLRNEETEIIDLKGLVIIPGLNDSHLHLIRGGLNYNLELRWEGVPSLSDALAMLKAQADVTPAPQWVRVVGGWSEFQFAERRMPTLDEINAVSPDTPVFVLHLYDSALLNKAALRVIGYTRDTPNPPGGEIQRDEHGNPTGMLIAKPNAMLLYSALAKGPKLPLDYQVNSTRQFMRELNRLGVTSAIDAGGGFQNYPEDYEVIAELAKQNQLTIRIAYNLFTQRPKQELEDFREWTSMVSPGEGTDFFRHNGAGEMLVFSAADFEDFLQPRPDLPDNMDAELEAVIRHLVEHRWPFRLHATYDQSISRMLDVFEKVNKEIPFDGLHWFFDHAETISERNIERVKVLGGGLAIQHRMAFQGEYFADRYGHEAVKHTPPVAKMLNAEVPVGLGTDATRVASYNPWTALYWLVSGRTVGGMKMYDDNSRLDRDTALELWTIGSSWFSDEQGKKGQIKSGQFADFIALSDDYFRVPEAEIKAIESLLTVVNGEVVYGNGIFGPLAPPSIPVLPDWSPVIKVPGHYSYLQQENKAAILNQLHQCCGSCHVHGHQHDIARKSSVPVADDNAFWGALGCSCFAF</sequence>
<evidence type="ECO:0000313" key="3">
    <source>
        <dbReference type="Proteomes" id="UP000650477"/>
    </source>
</evidence>
<proteinExistence type="predicted"/>
<dbReference type="InterPro" id="IPR033932">
    <property type="entry name" value="YtcJ-like"/>
</dbReference>
<dbReference type="SUPFAM" id="SSF51338">
    <property type="entry name" value="Composite domain of metallo-dependent hydrolases"/>
    <property type="match status" value="1"/>
</dbReference>
<dbReference type="GO" id="GO:0016810">
    <property type="term" value="F:hydrolase activity, acting on carbon-nitrogen (but not peptide) bonds"/>
    <property type="evidence" value="ECO:0007669"/>
    <property type="project" value="InterPro"/>
</dbReference>
<dbReference type="SUPFAM" id="SSF51556">
    <property type="entry name" value="Metallo-dependent hydrolases"/>
    <property type="match status" value="1"/>
</dbReference>
<dbReference type="PANTHER" id="PTHR22642:SF21">
    <property type="entry name" value="PERIPLASMIC PROTEIN"/>
    <property type="match status" value="1"/>
</dbReference>
<accession>A0A2C5TI70</accession>
<name>A0A2C5TI70_MORMO</name>
<dbReference type="AlphaFoldDB" id="A0A2C5TI70"/>
<comment type="caution">
    <text evidence="2">The sequence shown here is derived from an EMBL/GenBank/DDBJ whole genome shotgun (WGS) entry which is preliminary data.</text>
</comment>